<dbReference type="AlphaFoldDB" id="A0A8X6LVW9"/>
<protein>
    <submittedName>
        <fullName evidence="1">Uncharacterized protein</fullName>
    </submittedName>
</protein>
<evidence type="ECO:0000313" key="2">
    <source>
        <dbReference type="Proteomes" id="UP000887116"/>
    </source>
</evidence>
<keyword evidence="2" id="KW-1185">Reference proteome</keyword>
<proteinExistence type="predicted"/>
<reference evidence="1" key="1">
    <citation type="submission" date="2020-07" db="EMBL/GenBank/DDBJ databases">
        <title>Multicomponent nature underlies the extraordinary mechanical properties of spider dragline silk.</title>
        <authorList>
            <person name="Kono N."/>
            <person name="Nakamura H."/>
            <person name="Mori M."/>
            <person name="Yoshida Y."/>
            <person name="Ohtoshi R."/>
            <person name="Malay A.D."/>
            <person name="Moran D.A.P."/>
            <person name="Tomita M."/>
            <person name="Numata K."/>
            <person name="Arakawa K."/>
        </authorList>
    </citation>
    <scope>NUCLEOTIDE SEQUENCE</scope>
</reference>
<sequence length="68" mass="8123">MLFNSGRTLRLHFFLIRTKTPCPFITPLYCDCSFLPDCVWVLAVNLSTERTVKWKHRPSNRLSVYEFR</sequence>
<evidence type="ECO:0000313" key="1">
    <source>
        <dbReference type="EMBL" id="GFR24896.1"/>
    </source>
</evidence>
<dbReference type="EMBL" id="BMAO01018638">
    <property type="protein sequence ID" value="GFR24896.1"/>
    <property type="molecule type" value="Genomic_DNA"/>
</dbReference>
<comment type="caution">
    <text evidence="1">The sequence shown here is derived from an EMBL/GenBank/DDBJ whole genome shotgun (WGS) entry which is preliminary data.</text>
</comment>
<dbReference type="Proteomes" id="UP000887116">
    <property type="component" value="Unassembled WGS sequence"/>
</dbReference>
<accession>A0A8X6LVW9</accession>
<gene>
    <name evidence="1" type="ORF">TNCT_242821</name>
</gene>
<organism evidence="1 2">
    <name type="scientific">Trichonephila clavata</name>
    <name type="common">Joro spider</name>
    <name type="synonym">Nephila clavata</name>
    <dbReference type="NCBI Taxonomy" id="2740835"/>
    <lineage>
        <taxon>Eukaryota</taxon>
        <taxon>Metazoa</taxon>
        <taxon>Ecdysozoa</taxon>
        <taxon>Arthropoda</taxon>
        <taxon>Chelicerata</taxon>
        <taxon>Arachnida</taxon>
        <taxon>Araneae</taxon>
        <taxon>Araneomorphae</taxon>
        <taxon>Entelegynae</taxon>
        <taxon>Araneoidea</taxon>
        <taxon>Nephilidae</taxon>
        <taxon>Trichonephila</taxon>
    </lineage>
</organism>
<name>A0A8X6LVW9_TRICU</name>